<evidence type="ECO:0000256" key="2">
    <source>
        <dbReference type="ARBA" id="ARBA00022670"/>
    </source>
</evidence>
<dbReference type="EMBL" id="BK015028">
    <property type="protein sequence ID" value="DAD87815.1"/>
    <property type="molecule type" value="Genomic_DNA"/>
</dbReference>
<comment type="similarity">
    <text evidence="1">Belongs to the peptidase C40 family.</text>
</comment>
<proteinExistence type="inferred from homology"/>
<evidence type="ECO:0000256" key="1">
    <source>
        <dbReference type="ARBA" id="ARBA00007074"/>
    </source>
</evidence>
<evidence type="ECO:0000256" key="4">
    <source>
        <dbReference type="ARBA" id="ARBA00022807"/>
    </source>
</evidence>
<organism evidence="6">
    <name type="scientific">Podoviridae sp. ctJYR5</name>
    <dbReference type="NCBI Taxonomy" id="2826551"/>
    <lineage>
        <taxon>Viruses</taxon>
        <taxon>Duplodnaviria</taxon>
        <taxon>Heunggongvirae</taxon>
        <taxon>Uroviricota</taxon>
        <taxon>Caudoviricetes</taxon>
    </lineage>
</organism>
<dbReference type="InterPro" id="IPR038765">
    <property type="entry name" value="Papain-like_cys_pep_sf"/>
</dbReference>
<dbReference type="SUPFAM" id="SSF54001">
    <property type="entry name" value="Cysteine proteinases"/>
    <property type="match status" value="1"/>
</dbReference>
<sequence>MAWDATAKKVAIKAIGQVESSMDYSAINYNDPITVGIAQWYGTRAAAILNRMRGAHATEYSRVDGGFRSRLESVPESDSSWNTYYLSRPVGDSLKPLLNASKDIQGDQIVKDLENYFSVAKQYGINPDTDTDAFILWCVAYHQGPRYAFQVANHYSGGGLNEMYSDIMANGVLGRYSNRYTQAKNIIAGKDTSGVGEGGISANTPGNGGSIGQNSQTVNVSGGKLIISADDSGILTLRSKFGNYQMYSRGHNLWEVNLKDIQQTIVGQNPAANAGGGGGGGGTPAPGGSGKGAAALAWVMARLGKFAYCQCPGRQDPDNSGITDCSGLMYAAYKATSNTFVGTWTGDQYFRGAEPFPRRGGAMTAAERAQLRPGDMIVMAWKSTGSYYPETDHVEMVVDSNTLVGHGGNPHYGPVTKSIDVLAGTRWWTVRRHE</sequence>
<protein>
    <submittedName>
        <fullName evidence="6">Type VI secretion exported 1</fullName>
    </submittedName>
</protein>
<evidence type="ECO:0000256" key="3">
    <source>
        <dbReference type="ARBA" id="ARBA00022801"/>
    </source>
</evidence>
<accession>A0A8S5N0B2</accession>
<evidence type="ECO:0000259" key="5">
    <source>
        <dbReference type="Pfam" id="PF00877"/>
    </source>
</evidence>
<dbReference type="InterPro" id="IPR000064">
    <property type="entry name" value="NLP_P60_dom"/>
</dbReference>
<name>A0A8S5N0B2_9CAUD</name>
<keyword evidence="4" id="KW-0788">Thiol protease</keyword>
<dbReference type="GO" id="GO:0006508">
    <property type="term" value="P:proteolysis"/>
    <property type="evidence" value="ECO:0007669"/>
    <property type="project" value="UniProtKB-KW"/>
</dbReference>
<feature type="domain" description="NlpC/P60" evidence="5">
    <location>
        <begin position="322"/>
        <end position="406"/>
    </location>
</feature>
<reference evidence="6" key="1">
    <citation type="journal article" date="2021" name="Proc. Natl. Acad. Sci. U.S.A.">
        <title>A Catalog of Tens of Thousands of Viruses from Human Metagenomes Reveals Hidden Associations with Chronic Diseases.</title>
        <authorList>
            <person name="Tisza M.J."/>
            <person name="Buck C.B."/>
        </authorList>
    </citation>
    <scope>NUCLEOTIDE SEQUENCE</scope>
    <source>
        <strain evidence="6">CtJYR5</strain>
    </source>
</reference>
<dbReference type="Pfam" id="PF00877">
    <property type="entry name" value="NLPC_P60"/>
    <property type="match status" value="1"/>
</dbReference>
<dbReference type="GO" id="GO:0001897">
    <property type="term" value="P:symbiont-mediated cytolysis of host cell"/>
    <property type="evidence" value="ECO:0007669"/>
    <property type="project" value="UniProtKB-ARBA"/>
</dbReference>
<keyword evidence="2" id="KW-0645">Protease</keyword>
<keyword evidence="3" id="KW-0378">Hydrolase</keyword>
<dbReference type="GO" id="GO:0008234">
    <property type="term" value="F:cysteine-type peptidase activity"/>
    <property type="evidence" value="ECO:0007669"/>
    <property type="project" value="UniProtKB-KW"/>
</dbReference>
<evidence type="ECO:0000313" key="6">
    <source>
        <dbReference type="EMBL" id="DAD87815.1"/>
    </source>
</evidence>
<dbReference type="Gene3D" id="3.90.1720.10">
    <property type="entry name" value="endopeptidase domain like (from Nostoc punctiforme)"/>
    <property type="match status" value="1"/>
</dbReference>